<evidence type="ECO:0000313" key="3">
    <source>
        <dbReference type="Proteomes" id="UP000316213"/>
    </source>
</evidence>
<feature type="transmembrane region" description="Helical" evidence="1">
    <location>
        <begin position="107"/>
        <end position="125"/>
    </location>
</feature>
<dbReference type="Proteomes" id="UP000316213">
    <property type="component" value="Unassembled WGS sequence"/>
</dbReference>
<feature type="transmembrane region" description="Helical" evidence="1">
    <location>
        <begin position="205"/>
        <end position="228"/>
    </location>
</feature>
<feature type="transmembrane region" description="Helical" evidence="1">
    <location>
        <begin position="375"/>
        <end position="394"/>
    </location>
</feature>
<feature type="transmembrane region" description="Helical" evidence="1">
    <location>
        <begin position="334"/>
        <end position="354"/>
    </location>
</feature>
<organism evidence="2 3">
    <name type="scientific">Neorhodopirellula pilleata</name>
    <dbReference type="NCBI Taxonomy" id="2714738"/>
    <lineage>
        <taxon>Bacteria</taxon>
        <taxon>Pseudomonadati</taxon>
        <taxon>Planctomycetota</taxon>
        <taxon>Planctomycetia</taxon>
        <taxon>Pirellulales</taxon>
        <taxon>Pirellulaceae</taxon>
        <taxon>Neorhodopirellula</taxon>
    </lineage>
</organism>
<dbReference type="GO" id="GO:0004222">
    <property type="term" value="F:metalloendopeptidase activity"/>
    <property type="evidence" value="ECO:0007669"/>
    <property type="project" value="InterPro"/>
</dbReference>
<comment type="caution">
    <text evidence="2">The sequence shown here is derived from an EMBL/GenBank/DDBJ whole genome shotgun (WGS) entry which is preliminary data.</text>
</comment>
<dbReference type="EMBL" id="SJPM01000010">
    <property type="protein sequence ID" value="TWT93142.1"/>
    <property type="molecule type" value="Genomic_DNA"/>
</dbReference>
<dbReference type="GO" id="GO:0016020">
    <property type="term" value="C:membrane"/>
    <property type="evidence" value="ECO:0007669"/>
    <property type="project" value="InterPro"/>
</dbReference>
<keyword evidence="1" id="KW-0812">Transmembrane</keyword>
<proteinExistence type="predicted"/>
<keyword evidence="1" id="KW-1133">Transmembrane helix</keyword>
<dbReference type="Gene3D" id="1.10.287.470">
    <property type="entry name" value="Helix hairpin bin"/>
    <property type="match status" value="1"/>
</dbReference>
<dbReference type="RefSeq" id="WP_146579982.1">
    <property type="nucleotide sequence ID" value="NZ_SJPM01000010.1"/>
</dbReference>
<feature type="transmembrane region" description="Helical" evidence="1">
    <location>
        <begin position="305"/>
        <end position="328"/>
    </location>
</feature>
<dbReference type="OrthoDB" id="9759690at2"/>
<dbReference type="InterPro" id="IPR001193">
    <property type="entry name" value="MBTPS2"/>
</dbReference>
<protein>
    <submittedName>
        <fullName evidence="2">HlyD family secretion protein</fullName>
    </submittedName>
</protein>
<dbReference type="AlphaFoldDB" id="A0A5C5ZZZ7"/>
<keyword evidence="1" id="KW-0472">Membrane</keyword>
<sequence length="684" mass="75552">MKLRGDLQVLPLPGERDCIIVDDISGRFARIKRTLWGQLRRQTSSDDIPVDRSIAQQAVHAGWTRARVTNREIGWSPLSIKIPIASMDRFAQSIVPYSDWAYSPKAMFLWIIAAILGVVMLIVRWEHWIGSVPSLTKYLASLSLWQIGATFVLTKAIHETGHAVACRRLGCRCGVAGVWLLCGIPCPYVDVTEVWRQPDPIRRAIVMAAGMMAEGVVCVLAIWVWVLADSADTRLAAMNVILICGVSTILFNANPLMRYDGYFILSDLLDSANLRVEAGQAWMRWLSTPWARWHRQTIRGCCLSVYHVASTTYRVFIFVAIAAMILAVADQWNLWRIATIVVALMTAMAVTRVGKGWWGMFRGNGKWSIVPRTRRRFLAAGSIVVLVAIPIVPIPRYRHVQGNLEAKEVVTIYLPGEGIVDGIHVRVGDQVLSGQLLANLSDRELELHLVSIAGQSNVLKHRSRSARLASLYGARSSRSSSPNSAPENQWEVLDEASLAAKRTQAELADRKKKLHIIAPADGIILGGDQRAKDANQANTILGNPAGEINYPGRLSPGVGEAADDRQPWCRIATSPALQVALPLDAADHEGIQVGCPVRLSVPGRSAMVLATTVRSVSPLRADSDEVTNDTKHTYQAIADIPEEFLTDLGELPRWDGAVCQAVLHLPSRALWRDWLDSMRQWVGM</sequence>
<dbReference type="Gene3D" id="2.40.50.100">
    <property type="match status" value="1"/>
</dbReference>
<feature type="transmembrane region" description="Helical" evidence="1">
    <location>
        <begin position="234"/>
        <end position="253"/>
    </location>
</feature>
<evidence type="ECO:0000313" key="2">
    <source>
        <dbReference type="EMBL" id="TWT93142.1"/>
    </source>
</evidence>
<dbReference type="PANTHER" id="PTHR13325">
    <property type="entry name" value="PROTEASE M50 MEMBRANE-BOUND TRANSCRIPTION FACTOR SITE 2 PROTEASE"/>
    <property type="match status" value="1"/>
</dbReference>
<accession>A0A5C5ZZZ7</accession>
<dbReference type="PANTHER" id="PTHR13325:SF3">
    <property type="entry name" value="MEMBRANE-BOUND TRANSCRIPTION FACTOR SITE-2 PROTEASE"/>
    <property type="match status" value="1"/>
</dbReference>
<gene>
    <name evidence="2" type="ORF">Pla100_44590</name>
</gene>
<evidence type="ECO:0000256" key="1">
    <source>
        <dbReference type="SAM" id="Phobius"/>
    </source>
</evidence>
<keyword evidence="3" id="KW-1185">Reference proteome</keyword>
<dbReference type="GO" id="GO:0031293">
    <property type="term" value="P:membrane protein intracellular domain proteolysis"/>
    <property type="evidence" value="ECO:0007669"/>
    <property type="project" value="TreeGrafter"/>
</dbReference>
<dbReference type="GO" id="GO:0005737">
    <property type="term" value="C:cytoplasm"/>
    <property type="evidence" value="ECO:0007669"/>
    <property type="project" value="TreeGrafter"/>
</dbReference>
<reference evidence="2 3" key="1">
    <citation type="submission" date="2019-02" db="EMBL/GenBank/DDBJ databases">
        <title>Deep-cultivation of Planctomycetes and their phenomic and genomic characterization uncovers novel biology.</title>
        <authorList>
            <person name="Wiegand S."/>
            <person name="Jogler M."/>
            <person name="Boedeker C."/>
            <person name="Pinto D."/>
            <person name="Vollmers J."/>
            <person name="Rivas-Marin E."/>
            <person name="Kohn T."/>
            <person name="Peeters S.H."/>
            <person name="Heuer A."/>
            <person name="Rast P."/>
            <person name="Oberbeckmann S."/>
            <person name="Bunk B."/>
            <person name="Jeske O."/>
            <person name="Meyerdierks A."/>
            <person name="Storesund J.E."/>
            <person name="Kallscheuer N."/>
            <person name="Luecker S."/>
            <person name="Lage O.M."/>
            <person name="Pohl T."/>
            <person name="Merkel B.J."/>
            <person name="Hornburger P."/>
            <person name="Mueller R.-W."/>
            <person name="Bruemmer F."/>
            <person name="Labrenz M."/>
            <person name="Spormann A.M."/>
            <person name="Op Den Camp H."/>
            <person name="Overmann J."/>
            <person name="Amann R."/>
            <person name="Jetten M.S.M."/>
            <person name="Mascher T."/>
            <person name="Medema M.H."/>
            <person name="Devos D.P."/>
            <person name="Kaster A.-K."/>
            <person name="Ovreas L."/>
            <person name="Rohde M."/>
            <person name="Galperin M.Y."/>
            <person name="Jogler C."/>
        </authorList>
    </citation>
    <scope>NUCLEOTIDE SEQUENCE [LARGE SCALE GENOMIC DNA]</scope>
    <source>
        <strain evidence="2 3">Pla100</strain>
    </source>
</reference>
<name>A0A5C5ZZZ7_9BACT</name>